<dbReference type="Pfam" id="PF03245">
    <property type="entry name" value="Phage_lysis"/>
    <property type="match status" value="1"/>
</dbReference>
<keyword evidence="1" id="KW-0175">Coiled coil</keyword>
<name>A0ABM6DP24_XENHO</name>
<reference evidence="3 4" key="1">
    <citation type="submission" date="2016-06" db="EMBL/GenBank/DDBJ databases">
        <title>Bacterial characters and pathogenicity of Xenorhabdus hominickii from an entomopathogenic nematode, Steinernema monticolum.</title>
        <authorList>
            <person name="Park Y."/>
            <person name="Kim Y."/>
        </authorList>
    </citation>
    <scope>NUCLEOTIDE SEQUENCE [LARGE SCALE GENOMIC DNA]</scope>
    <source>
        <strain evidence="3 4">ANU1</strain>
    </source>
</reference>
<sequence length="158" mass="17983">MKFTLTHYTIIVLIGVAAVAIVESFYYLSEYEKQKKVNGDQATEIQQLTDRINDQNTHIDMLHEQDVKRLKVLANAKSKIDQLSDNLRTNTQRVFVKAECPVREASASSGVDSSRPARLEKDAEQDYVRLLGELETLESQFLGLRDYVNTECGRKNSD</sequence>
<keyword evidence="2" id="KW-0472">Membrane</keyword>
<keyword evidence="2" id="KW-1133">Transmembrane helix</keyword>
<keyword evidence="2" id="KW-0812">Transmembrane</keyword>
<accession>A0ABM6DP24</accession>
<evidence type="ECO:0000256" key="1">
    <source>
        <dbReference type="SAM" id="Coils"/>
    </source>
</evidence>
<protein>
    <recommendedName>
        <fullName evidence="5">Peptidase</fullName>
    </recommendedName>
</protein>
<feature type="coiled-coil region" evidence="1">
    <location>
        <begin position="45"/>
        <end position="93"/>
    </location>
</feature>
<dbReference type="Proteomes" id="UP000094600">
    <property type="component" value="Chromosome"/>
</dbReference>
<evidence type="ECO:0008006" key="5">
    <source>
        <dbReference type="Google" id="ProtNLM"/>
    </source>
</evidence>
<dbReference type="InterPro" id="IPR004929">
    <property type="entry name" value="I-spanin"/>
</dbReference>
<proteinExistence type="predicted"/>
<dbReference type="RefSeq" id="WP_069315413.1">
    <property type="nucleotide sequence ID" value="NZ_CP016176.1"/>
</dbReference>
<dbReference type="EMBL" id="CP016176">
    <property type="protein sequence ID" value="AOM39661.1"/>
    <property type="molecule type" value="Genomic_DNA"/>
</dbReference>
<feature type="transmembrane region" description="Helical" evidence="2">
    <location>
        <begin position="6"/>
        <end position="28"/>
    </location>
</feature>
<keyword evidence="4" id="KW-1185">Reference proteome</keyword>
<evidence type="ECO:0000256" key="2">
    <source>
        <dbReference type="SAM" id="Phobius"/>
    </source>
</evidence>
<gene>
    <name evidence="3" type="ORF">A9255_03085</name>
</gene>
<evidence type="ECO:0000313" key="3">
    <source>
        <dbReference type="EMBL" id="AOM39661.1"/>
    </source>
</evidence>
<organism evidence="3 4">
    <name type="scientific">Xenorhabdus hominickii</name>
    <dbReference type="NCBI Taxonomy" id="351679"/>
    <lineage>
        <taxon>Bacteria</taxon>
        <taxon>Pseudomonadati</taxon>
        <taxon>Pseudomonadota</taxon>
        <taxon>Gammaproteobacteria</taxon>
        <taxon>Enterobacterales</taxon>
        <taxon>Morganellaceae</taxon>
        <taxon>Xenorhabdus</taxon>
    </lineage>
</organism>
<evidence type="ECO:0000313" key="4">
    <source>
        <dbReference type="Proteomes" id="UP000094600"/>
    </source>
</evidence>